<keyword evidence="3" id="KW-1185">Reference proteome</keyword>
<evidence type="ECO:0000313" key="2">
    <source>
        <dbReference type="EMBL" id="GFH11619.1"/>
    </source>
</evidence>
<dbReference type="AlphaFoldDB" id="A0A699YYF3"/>
<protein>
    <submittedName>
        <fullName evidence="2">BACK domain-containing protein</fullName>
    </submittedName>
</protein>
<comment type="caution">
    <text evidence="2">The sequence shown here is derived from an EMBL/GenBank/DDBJ whole genome shotgun (WGS) entry which is preliminary data.</text>
</comment>
<organism evidence="2 3">
    <name type="scientific">Haematococcus lacustris</name>
    <name type="common">Green alga</name>
    <name type="synonym">Haematococcus pluvialis</name>
    <dbReference type="NCBI Taxonomy" id="44745"/>
    <lineage>
        <taxon>Eukaryota</taxon>
        <taxon>Viridiplantae</taxon>
        <taxon>Chlorophyta</taxon>
        <taxon>core chlorophytes</taxon>
        <taxon>Chlorophyceae</taxon>
        <taxon>CS clade</taxon>
        <taxon>Chlamydomonadales</taxon>
        <taxon>Haematococcaceae</taxon>
        <taxon>Haematococcus</taxon>
    </lineage>
</organism>
<sequence length="323" mass="33047">MLVQGASKGLLQLVSQFALAKGGCLDAARATGVLGSVHGVPDVLTEPARPDGDGATAGVLTLEVPLHRLRAEMEALMQLRTRTSSPPALVNTSSSRHSGPPGAGTASRSSGNPSMGSNTVAAPGGSPRSAHTRRNSAPLAGPHDARDASATAAGSTGTGASAGASGSISSPNLVTSPTVVWAGWVWALDIFVARDPDEPVLGVSVHVLYPALGLPATSPSSPPPLPDIHAMLGAMMTQSSPGSDRASSPDSPQARVLQAELFTPRGSLNTSAAGLPRVTYTDYYSVWAGPILAKVVHEPLSWQRRAYAPDGRLKVKVELLSSR</sequence>
<feature type="compositionally biased region" description="Polar residues" evidence="1">
    <location>
        <begin position="106"/>
        <end position="120"/>
    </location>
</feature>
<accession>A0A699YYF3</accession>
<proteinExistence type="predicted"/>
<dbReference type="Proteomes" id="UP000485058">
    <property type="component" value="Unassembled WGS sequence"/>
</dbReference>
<feature type="compositionally biased region" description="Polar residues" evidence="1">
    <location>
        <begin position="81"/>
        <end position="97"/>
    </location>
</feature>
<gene>
    <name evidence="2" type="ORF">HaLaN_07149</name>
</gene>
<feature type="compositionally biased region" description="Low complexity" evidence="1">
    <location>
        <begin position="148"/>
        <end position="170"/>
    </location>
</feature>
<dbReference type="EMBL" id="BLLF01000418">
    <property type="protein sequence ID" value="GFH11619.1"/>
    <property type="molecule type" value="Genomic_DNA"/>
</dbReference>
<feature type="region of interest" description="Disordered" evidence="1">
    <location>
        <begin position="81"/>
        <end position="172"/>
    </location>
</feature>
<name>A0A699YYF3_HAELA</name>
<evidence type="ECO:0000313" key="3">
    <source>
        <dbReference type="Proteomes" id="UP000485058"/>
    </source>
</evidence>
<reference evidence="2 3" key="1">
    <citation type="submission" date="2020-02" db="EMBL/GenBank/DDBJ databases">
        <title>Draft genome sequence of Haematococcus lacustris strain NIES-144.</title>
        <authorList>
            <person name="Morimoto D."/>
            <person name="Nakagawa S."/>
            <person name="Yoshida T."/>
            <person name="Sawayama S."/>
        </authorList>
    </citation>
    <scope>NUCLEOTIDE SEQUENCE [LARGE SCALE GENOMIC DNA]</scope>
    <source>
        <strain evidence="2 3">NIES-144</strain>
    </source>
</reference>
<evidence type="ECO:0000256" key="1">
    <source>
        <dbReference type="SAM" id="MobiDB-lite"/>
    </source>
</evidence>